<dbReference type="Pfam" id="PF12706">
    <property type="entry name" value="Lactamase_B_2"/>
    <property type="match status" value="1"/>
</dbReference>
<evidence type="ECO:0000313" key="3">
    <source>
        <dbReference type="Proteomes" id="UP000503462"/>
    </source>
</evidence>
<feature type="domain" description="Metallo-beta-lactamase" evidence="1">
    <location>
        <begin position="117"/>
        <end position="332"/>
    </location>
</feature>
<dbReference type="SUPFAM" id="SSF56281">
    <property type="entry name" value="Metallo-hydrolase/oxidoreductase"/>
    <property type="match status" value="1"/>
</dbReference>
<keyword evidence="3" id="KW-1185">Reference proteome</keyword>
<dbReference type="PANTHER" id="PTHR15032">
    <property type="entry name" value="N-ACYL-PHOSPHATIDYLETHANOLAMINE-HYDROLYZING PHOSPHOLIPASE D"/>
    <property type="match status" value="1"/>
</dbReference>
<sequence length="393" mass="43280">MLSTLTVTAPKAIIPESENDKAHHVGHPRTFHNPWPSAESHKPSLIDALKLRFTHHPDKTNIPLPEGLNGLRSEELVKVQKPTWGVEQKDTLRATWIGHASFLVETPADNGAERGIRILFDPVFCERMSPVSFVGPRRFTPTPCTVEELPEADIICISHNHYDHLDLDAIKKIYTRRKGKIHVFCGLGGREFFLKHAKCLPTDVTELDWWDGVEVAVPEVKSSIRLTCLPAQHGSRRGLFDGNKALWCSFAVEATSKKLFFAGDTGYQVVGAPSPCPVFKRIGELIGPFDLSLLPIGCFKPAAFMAEVHCSPVQSLDIHRDIRSKLSIGMHYMTLRGALSAAFEAVQDPGRTWREHAEKQGIWCGGGVEGDGTPLVPKEGGVGLVNIGETIAV</sequence>
<accession>A0A6H0XVP8</accession>
<evidence type="ECO:0000313" key="2">
    <source>
        <dbReference type="EMBL" id="QIW98519.1"/>
    </source>
</evidence>
<dbReference type="InterPro" id="IPR001279">
    <property type="entry name" value="Metallo-B-lactamas"/>
</dbReference>
<dbReference type="InterPro" id="IPR036866">
    <property type="entry name" value="RibonucZ/Hydroxyglut_hydro"/>
</dbReference>
<protein>
    <recommendedName>
        <fullName evidence="1">Metallo-beta-lactamase domain-containing protein</fullName>
    </recommendedName>
</protein>
<dbReference type="OrthoDB" id="332863at2759"/>
<name>A0A6H0XVP8_9PEZI</name>
<gene>
    <name evidence="2" type="ORF">AMS68_004037</name>
</gene>
<organism evidence="2 3">
    <name type="scientific">Peltaster fructicola</name>
    <dbReference type="NCBI Taxonomy" id="286661"/>
    <lineage>
        <taxon>Eukaryota</taxon>
        <taxon>Fungi</taxon>
        <taxon>Dikarya</taxon>
        <taxon>Ascomycota</taxon>
        <taxon>Pezizomycotina</taxon>
        <taxon>Dothideomycetes</taxon>
        <taxon>Dothideomycetes incertae sedis</taxon>
        <taxon>Peltaster</taxon>
    </lineage>
</organism>
<reference evidence="2 3" key="1">
    <citation type="journal article" date="2016" name="Sci. Rep.">
        <title>Peltaster fructicola genome reveals evolution from an invasive phytopathogen to an ectophytic parasite.</title>
        <authorList>
            <person name="Xu C."/>
            <person name="Chen H."/>
            <person name="Gleason M.L."/>
            <person name="Xu J.R."/>
            <person name="Liu H."/>
            <person name="Zhang R."/>
            <person name="Sun G."/>
        </authorList>
    </citation>
    <scope>NUCLEOTIDE SEQUENCE [LARGE SCALE GENOMIC DNA]</scope>
    <source>
        <strain evidence="2 3">LNHT1506</strain>
    </source>
</reference>
<evidence type="ECO:0000259" key="1">
    <source>
        <dbReference type="Pfam" id="PF12706"/>
    </source>
</evidence>
<proteinExistence type="predicted"/>
<dbReference type="GO" id="GO:0070290">
    <property type="term" value="F:N-acylphosphatidylethanolamine-specific phospholipase D activity"/>
    <property type="evidence" value="ECO:0007669"/>
    <property type="project" value="TreeGrafter"/>
</dbReference>
<dbReference type="GO" id="GO:0070292">
    <property type="term" value="P:N-acylphosphatidylethanolamine metabolic process"/>
    <property type="evidence" value="ECO:0007669"/>
    <property type="project" value="TreeGrafter"/>
</dbReference>
<dbReference type="EMBL" id="CP051141">
    <property type="protein sequence ID" value="QIW98519.1"/>
    <property type="molecule type" value="Genomic_DNA"/>
</dbReference>
<dbReference type="Proteomes" id="UP000503462">
    <property type="component" value="Chromosome 3"/>
</dbReference>
<dbReference type="Gene3D" id="3.60.15.10">
    <property type="entry name" value="Ribonuclease Z/Hydroxyacylglutathione hydrolase-like"/>
    <property type="match status" value="1"/>
</dbReference>
<dbReference type="GO" id="GO:0005737">
    <property type="term" value="C:cytoplasm"/>
    <property type="evidence" value="ECO:0007669"/>
    <property type="project" value="TreeGrafter"/>
</dbReference>
<dbReference type="PANTHER" id="PTHR15032:SF4">
    <property type="entry name" value="N-ACYL-PHOSPHATIDYLETHANOLAMINE-HYDROLYZING PHOSPHOLIPASE D"/>
    <property type="match status" value="1"/>
</dbReference>
<dbReference type="AlphaFoldDB" id="A0A6H0XVP8"/>
<dbReference type="GO" id="GO:0070291">
    <property type="term" value="P:N-acylethanolamine metabolic process"/>
    <property type="evidence" value="ECO:0007669"/>
    <property type="project" value="TreeGrafter"/>
</dbReference>